<comment type="caution">
    <text evidence="4">The sequence shown here is derived from an EMBL/GenBank/DDBJ whole genome shotgun (WGS) entry which is preliminary data.</text>
</comment>
<evidence type="ECO:0000313" key="4">
    <source>
        <dbReference type="EMBL" id="KIL47190.1"/>
    </source>
</evidence>
<gene>
    <name evidence="4" type="ORF">KP78_17630</name>
</gene>
<keyword evidence="1" id="KW-0175">Coiled coil</keyword>
<reference evidence="4 5" key="1">
    <citation type="submission" date="2015-01" db="EMBL/GenBank/DDBJ databases">
        <title>Genome sequencing of Jeotgalibacillus soli.</title>
        <authorList>
            <person name="Goh K.M."/>
            <person name="Chan K.-G."/>
            <person name="Yaakop A.S."/>
            <person name="Ee R."/>
            <person name="Gan H.M."/>
            <person name="Chan C.S."/>
        </authorList>
    </citation>
    <scope>NUCLEOTIDE SEQUENCE [LARGE SCALE GENOMIC DNA]</scope>
    <source>
        <strain evidence="4 5">P9</strain>
    </source>
</reference>
<dbReference type="AlphaFoldDB" id="A0A0C2RA40"/>
<dbReference type="PATRIC" id="fig|889306.3.peg.1775"/>
<dbReference type="GO" id="GO:0005524">
    <property type="term" value="F:ATP binding"/>
    <property type="evidence" value="ECO:0007669"/>
    <property type="project" value="InterPro"/>
</dbReference>
<dbReference type="InterPro" id="IPR013767">
    <property type="entry name" value="PAS_fold"/>
</dbReference>
<dbReference type="PROSITE" id="PS00675">
    <property type="entry name" value="SIGMA54_INTERACT_1"/>
    <property type="match status" value="1"/>
</dbReference>
<proteinExistence type="predicted"/>
<evidence type="ECO:0000256" key="1">
    <source>
        <dbReference type="SAM" id="Coils"/>
    </source>
</evidence>
<feature type="domain" description="PAS" evidence="2">
    <location>
        <begin position="103"/>
        <end position="153"/>
    </location>
</feature>
<dbReference type="InterPro" id="IPR035965">
    <property type="entry name" value="PAS-like_dom_sf"/>
</dbReference>
<dbReference type="InterPro" id="IPR000700">
    <property type="entry name" value="PAS-assoc_C"/>
</dbReference>
<dbReference type="InterPro" id="IPR025662">
    <property type="entry name" value="Sigma_54_int_dom_ATP-bd_1"/>
</dbReference>
<feature type="coiled-coil region" evidence="1">
    <location>
        <begin position="213"/>
        <end position="240"/>
    </location>
</feature>
<dbReference type="InterPro" id="IPR027417">
    <property type="entry name" value="P-loop_NTPase"/>
</dbReference>
<dbReference type="STRING" id="889306.KP78_17630"/>
<dbReference type="Proteomes" id="UP000031938">
    <property type="component" value="Unassembled WGS sequence"/>
</dbReference>
<dbReference type="SUPFAM" id="SSF55785">
    <property type="entry name" value="PYP-like sensor domain (PAS domain)"/>
    <property type="match status" value="1"/>
</dbReference>
<evidence type="ECO:0008006" key="6">
    <source>
        <dbReference type="Google" id="ProtNLM"/>
    </source>
</evidence>
<dbReference type="OrthoDB" id="9771372at2"/>
<keyword evidence="5" id="KW-1185">Reference proteome</keyword>
<dbReference type="RefSeq" id="WP_052474708.1">
    <property type="nucleotide sequence ID" value="NZ_JXRP01000014.1"/>
</dbReference>
<evidence type="ECO:0000259" key="3">
    <source>
        <dbReference type="PROSITE" id="PS50113"/>
    </source>
</evidence>
<protein>
    <recommendedName>
        <fullName evidence="6">PAS domain-containing protein</fullName>
    </recommendedName>
</protein>
<dbReference type="Gene3D" id="3.40.50.300">
    <property type="entry name" value="P-loop containing nucleotide triphosphate hydrolases"/>
    <property type="match status" value="1"/>
</dbReference>
<sequence>MQLESNLKESIVKIIQTPVVSFSRKRITPIYNPHMVDLLERKHVDASDLIKFVIGYQKSKFNFQSPPETFSWNQFSFYLLFHFEDTAIYGVNTDPHRQSVDSTLLDMEAILENIYDVIYIADDNGKTVRVSSSAKEIWGIRSEELVGRSVYELEKDGVFKPSVTRLVIERKEKVTSFQTTQTRKRLMITGIPVYNASGDFKRIVNFSLDITEVRNLQQELSSTKNSLGEYKAELDNLRTRKGMNQKVIHRSKAMKKVIHLAEKVLPTDTPIFIQGEEGVGKSFLTQPDKVTLILYVRLPNTFRSP</sequence>
<dbReference type="GO" id="GO:0006355">
    <property type="term" value="P:regulation of DNA-templated transcription"/>
    <property type="evidence" value="ECO:0007669"/>
    <property type="project" value="InterPro"/>
</dbReference>
<dbReference type="CDD" id="cd00130">
    <property type="entry name" value="PAS"/>
    <property type="match status" value="1"/>
</dbReference>
<feature type="domain" description="PAC" evidence="3">
    <location>
        <begin position="170"/>
        <end position="222"/>
    </location>
</feature>
<dbReference type="Pfam" id="PF00989">
    <property type="entry name" value="PAS"/>
    <property type="match status" value="1"/>
</dbReference>
<dbReference type="Pfam" id="PF00158">
    <property type="entry name" value="Sigma54_activat"/>
    <property type="match status" value="1"/>
</dbReference>
<accession>A0A0C2RA40</accession>
<evidence type="ECO:0000259" key="2">
    <source>
        <dbReference type="PROSITE" id="PS50112"/>
    </source>
</evidence>
<dbReference type="SMART" id="SM00091">
    <property type="entry name" value="PAS"/>
    <property type="match status" value="1"/>
</dbReference>
<dbReference type="Gene3D" id="3.30.450.20">
    <property type="entry name" value="PAS domain"/>
    <property type="match status" value="1"/>
</dbReference>
<evidence type="ECO:0000313" key="5">
    <source>
        <dbReference type="Proteomes" id="UP000031938"/>
    </source>
</evidence>
<dbReference type="InterPro" id="IPR002078">
    <property type="entry name" value="Sigma_54_int"/>
</dbReference>
<dbReference type="NCBIfam" id="TIGR00229">
    <property type="entry name" value="sensory_box"/>
    <property type="match status" value="1"/>
</dbReference>
<organism evidence="4 5">
    <name type="scientific">Jeotgalibacillus soli</name>
    <dbReference type="NCBI Taxonomy" id="889306"/>
    <lineage>
        <taxon>Bacteria</taxon>
        <taxon>Bacillati</taxon>
        <taxon>Bacillota</taxon>
        <taxon>Bacilli</taxon>
        <taxon>Bacillales</taxon>
        <taxon>Caryophanaceae</taxon>
        <taxon>Jeotgalibacillus</taxon>
    </lineage>
</organism>
<dbReference type="PROSITE" id="PS50113">
    <property type="entry name" value="PAC"/>
    <property type="match status" value="1"/>
</dbReference>
<dbReference type="InterPro" id="IPR000014">
    <property type="entry name" value="PAS"/>
</dbReference>
<dbReference type="PROSITE" id="PS50112">
    <property type="entry name" value="PAS"/>
    <property type="match status" value="1"/>
</dbReference>
<name>A0A0C2RA40_9BACL</name>
<dbReference type="EMBL" id="JXRP01000014">
    <property type="protein sequence ID" value="KIL47190.1"/>
    <property type="molecule type" value="Genomic_DNA"/>
</dbReference>